<evidence type="ECO:0000256" key="1">
    <source>
        <dbReference type="ARBA" id="ARBA00007198"/>
    </source>
</evidence>
<evidence type="ECO:0000256" key="2">
    <source>
        <dbReference type="PROSITE-ProRule" id="PRU01282"/>
    </source>
</evidence>
<sequence length="98" mass="10927">ELLYSHGISPNIALYLTSPFTADQLIDLLAKLLMRPRQLLRTSEAQYKALQLDDLNQTDSALIDAMIKHPQLIERPIVVIGDRAVIGRPPENILALLA</sequence>
<protein>
    <submittedName>
        <fullName evidence="3">Arsenate reductase (Glutaredoxin)</fullName>
    </submittedName>
</protein>
<dbReference type="SUPFAM" id="SSF52833">
    <property type="entry name" value="Thioredoxin-like"/>
    <property type="match status" value="1"/>
</dbReference>
<accession>A0A973A805</accession>
<dbReference type="AlphaFoldDB" id="A0A973A805"/>
<comment type="similarity">
    <text evidence="1 2">Belongs to the ArsC family.</text>
</comment>
<dbReference type="InterPro" id="IPR036249">
    <property type="entry name" value="Thioredoxin-like_sf"/>
</dbReference>
<dbReference type="PANTHER" id="PTHR30041:SF4">
    <property type="entry name" value="ARSENATE REDUCTASE"/>
    <property type="match status" value="1"/>
</dbReference>
<gene>
    <name evidence="3" type="ORF">HQ497_07855</name>
</gene>
<dbReference type="PROSITE" id="PS51353">
    <property type="entry name" value="ARSC"/>
    <property type="match status" value="1"/>
</dbReference>
<evidence type="ECO:0000313" key="3">
    <source>
        <dbReference type="EMBL" id="NQV65264.1"/>
    </source>
</evidence>
<reference evidence="3" key="1">
    <citation type="submission" date="2020-05" db="EMBL/GenBank/DDBJ databases">
        <title>Sulfur intermediates as new biogeochemical hubs in an aquatic model microbial ecosystem.</title>
        <authorList>
            <person name="Vigneron A."/>
        </authorList>
    </citation>
    <scope>NUCLEOTIDE SEQUENCE</scope>
    <source>
        <strain evidence="3">Bin.250</strain>
    </source>
</reference>
<dbReference type="EMBL" id="JABMOJ010000296">
    <property type="protein sequence ID" value="NQV65264.1"/>
    <property type="molecule type" value="Genomic_DNA"/>
</dbReference>
<dbReference type="InterPro" id="IPR006660">
    <property type="entry name" value="Arsenate_reductase-like"/>
</dbReference>
<dbReference type="PANTHER" id="PTHR30041">
    <property type="entry name" value="ARSENATE REDUCTASE"/>
    <property type="match status" value="1"/>
</dbReference>
<evidence type="ECO:0000313" key="4">
    <source>
        <dbReference type="Proteomes" id="UP000754644"/>
    </source>
</evidence>
<dbReference type="Pfam" id="PF03960">
    <property type="entry name" value="ArsC"/>
    <property type="match status" value="1"/>
</dbReference>
<feature type="non-terminal residue" evidence="3">
    <location>
        <position position="1"/>
    </location>
</feature>
<organism evidence="3 4">
    <name type="scientific">SAR86 cluster bacterium</name>
    <dbReference type="NCBI Taxonomy" id="2030880"/>
    <lineage>
        <taxon>Bacteria</taxon>
        <taxon>Pseudomonadati</taxon>
        <taxon>Pseudomonadota</taxon>
        <taxon>Gammaproteobacteria</taxon>
        <taxon>SAR86 cluster</taxon>
    </lineage>
</organism>
<dbReference type="Gene3D" id="3.40.30.10">
    <property type="entry name" value="Glutaredoxin"/>
    <property type="match status" value="1"/>
</dbReference>
<comment type="caution">
    <text evidence="3">The sequence shown here is derived from an EMBL/GenBank/DDBJ whole genome shotgun (WGS) entry which is preliminary data.</text>
</comment>
<name>A0A973A805_9GAMM</name>
<proteinExistence type="inferred from homology"/>
<dbReference type="Proteomes" id="UP000754644">
    <property type="component" value="Unassembled WGS sequence"/>
</dbReference>